<dbReference type="InterPro" id="IPR050922">
    <property type="entry name" value="LytR/CpsA/Psr_CW_biosynth"/>
</dbReference>
<feature type="transmembrane region" description="Helical" evidence="5">
    <location>
        <begin position="26"/>
        <end position="49"/>
    </location>
</feature>
<evidence type="ECO:0000259" key="6">
    <source>
        <dbReference type="Pfam" id="PF03816"/>
    </source>
</evidence>
<feature type="domain" description="Cell envelope-related transcriptional attenuator" evidence="6">
    <location>
        <begin position="101"/>
        <end position="243"/>
    </location>
</feature>
<protein>
    <submittedName>
        <fullName evidence="7">LCP family protein</fullName>
    </submittedName>
</protein>
<dbReference type="Gene3D" id="3.40.630.190">
    <property type="entry name" value="LCP protein"/>
    <property type="match status" value="1"/>
</dbReference>
<evidence type="ECO:0000256" key="5">
    <source>
        <dbReference type="SAM" id="Phobius"/>
    </source>
</evidence>
<organism evidence="7 8">
    <name type="scientific">Tigheibacillus halophilus</name>
    <dbReference type="NCBI Taxonomy" id="361280"/>
    <lineage>
        <taxon>Bacteria</taxon>
        <taxon>Bacillati</taxon>
        <taxon>Bacillota</taxon>
        <taxon>Bacilli</taxon>
        <taxon>Bacillales</taxon>
        <taxon>Bacillaceae</taxon>
        <taxon>Tigheibacillus</taxon>
    </lineage>
</organism>
<dbReference type="PANTHER" id="PTHR33392:SF6">
    <property type="entry name" value="POLYISOPRENYL-TEICHOIC ACID--PEPTIDOGLYCAN TEICHOIC ACID TRANSFERASE TAGU"/>
    <property type="match status" value="1"/>
</dbReference>
<name>A0ABU5C3U4_9BACI</name>
<evidence type="ECO:0000256" key="3">
    <source>
        <dbReference type="ARBA" id="ARBA00022968"/>
    </source>
</evidence>
<proteinExistence type="inferred from homology"/>
<evidence type="ECO:0000313" key="7">
    <source>
        <dbReference type="EMBL" id="MDY0393249.1"/>
    </source>
</evidence>
<evidence type="ECO:0000256" key="4">
    <source>
        <dbReference type="ARBA" id="ARBA00022989"/>
    </source>
</evidence>
<gene>
    <name evidence="7" type="ORF">RWE15_00925</name>
</gene>
<reference evidence="7 8" key="1">
    <citation type="submission" date="2023-10" db="EMBL/GenBank/DDBJ databases">
        <title>Virgibacillus halophilus 5B73C genome.</title>
        <authorList>
            <person name="Miliotis G."/>
            <person name="Sengupta P."/>
            <person name="Hameed A."/>
            <person name="Chuvochina M."/>
            <person name="Mcdonagh F."/>
            <person name="Simpson A.C."/>
            <person name="Singh N.K."/>
            <person name="Rekha P.D."/>
            <person name="Raman K."/>
            <person name="Hugenholtz P."/>
            <person name="Venkateswaran K."/>
        </authorList>
    </citation>
    <scope>NUCLEOTIDE SEQUENCE [LARGE SCALE GENOMIC DNA]</scope>
    <source>
        <strain evidence="7 8">5B73C</strain>
    </source>
</reference>
<evidence type="ECO:0000256" key="2">
    <source>
        <dbReference type="ARBA" id="ARBA00022692"/>
    </source>
</evidence>
<sequence>MKWFIRWGRKYNGYTQRIKKRKNAAFFKWFAIIIVAVILLGGGYLFYLWSKFSDTVDSIHSPLSRDEDPGRQKELESVFKNKKSINILLLGVDEREGDRGRSDTMILMSLNPKTDSMIMLSIPRDTYVDIPNRGKDKINHAYAYGGTELSVKTVEGAFDLPVHFYAKVNMEGFKQGIDAIGGVTINNKQAFTQDGKQFPTGEITLNGSDALKYIRMRKQDARGDLGRNERQRNVISAAMNKVASVGSITKFDDMLEILGNNAETDLNMKRIKSLFSGYRDTRKHIKTIEISGQGQIINKVWYYVVNDNEFNRITTEIKKHMEAK</sequence>
<comment type="caution">
    <text evidence="7">The sequence shown here is derived from an EMBL/GenBank/DDBJ whole genome shotgun (WGS) entry which is preliminary data.</text>
</comment>
<keyword evidence="2 5" id="KW-0812">Transmembrane</keyword>
<keyword evidence="8" id="KW-1185">Reference proteome</keyword>
<dbReference type="PANTHER" id="PTHR33392">
    <property type="entry name" value="POLYISOPRENYL-TEICHOIC ACID--PEPTIDOGLYCAN TEICHOIC ACID TRANSFERASE TAGU"/>
    <property type="match status" value="1"/>
</dbReference>
<dbReference type="InterPro" id="IPR004474">
    <property type="entry name" value="LytR_CpsA_psr"/>
</dbReference>
<dbReference type="NCBIfam" id="TIGR00350">
    <property type="entry name" value="lytR_cpsA_psr"/>
    <property type="match status" value="1"/>
</dbReference>
<dbReference type="Proteomes" id="UP001281447">
    <property type="component" value="Unassembled WGS sequence"/>
</dbReference>
<accession>A0ABU5C3U4</accession>
<comment type="similarity">
    <text evidence="1">Belongs to the LytR/CpsA/Psr (LCP) family.</text>
</comment>
<keyword evidence="3" id="KW-0735">Signal-anchor</keyword>
<evidence type="ECO:0000256" key="1">
    <source>
        <dbReference type="ARBA" id="ARBA00006068"/>
    </source>
</evidence>
<dbReference type="EMBL" id="JAWDIP010000003">
    <property type="protein sequence ID" value="MDY0393249.1"/>
    <property type="molecule type" value="Genomic_DNA"/>
</dbReference>
<keyword evidence="4 5" id="KW-1133">Transmembrane helix</keyword>
<dbReference type="Pfam" id="PF03816">
    <property type="entry name" value="LytR_cpsA_psr"/>
    <property type="match status" value="1"/>
</dbReference>
<keyword evidence="5" id="KW-0472">Membrane</keyword>
<evidence type="ECO:0000313" key="8">
    <source>
        <dbReference type="Proteomes" id="UP001281447"/>
    </source>
</evidence>